<dbReference type="EMBL" id="CP114029">
    <property type="protein sequence ID" value="WAP67950.1"/>
    <property type="molecule type" value="Genomic_DNA"/>
</dbReference>
<protein>
    <recommendedName>
        <fullName evidence="4">DUF2336 domain-containing protein</fullName>
    </recommendedName>
</protein>
<feature type="region of interest" description="Disordered" evidence="1">
    <location>
        <begin position="306"/>
        <end position="351"/>
    </location>
</feature>
<name>A0ABY7BXV9_9HYPH</name>
<evidence type="ECO:0000313" key="2">
    <source>
        <dbReference type="EMBL" id="WAP67950.1"/>
    </source>
</evidence>
<sequence length="351" mass="36755">MVDRMPRIFRTLETRGGQAAFDTIVEAAVAGFLASHRPSPTHVAEFSRLMASIWAKLSVDTKRQLAIALATSSNVPRPVVELLLSEPAEVSAPFLFSSPCLTKDDARAIGSTPDATPSAAPALADGTSPPKAPRQEARTKAARGEAPPPLESAAAARDALRALVRAKPRQSLQRSLSSPRTSSLSTDAAAGASDVLSCEATAATLVREARAGRPARALALIAASLKLPAETVQDFATDADGTSLAAALKLLDLTIADAMTVLLMVHQTAGQDVAAFAALRQLYERISTEGSAAVLGVKDVCALAPSRTQPQAEHQPLHAPEGRRRSSTPGQQTVFGRRQNKPSGIISRSGR</sequence>
<dbReference type="RefSeq" id="WP_268880425.1">
    <property type="nucleotide sequence ID" value="NZ_CP114029.1"/>
</dbReference>
<reference evidence="2" key="1">
    <citation type="submission" date="2022-12" db="EMBL/GenBank/DDBJ databases">
        <title>Jiella pelagia sp. nov., isolated from phosphonate enriched culture of Northwest Pacific surface seawater.</title>
        <authorList>
            <person name="Shin D.Y."/>
            <person name="Hwang C.Y."/>
        </authorList>
    </citation>
    <scope>NUCLEOTIDE SEQUENCE</scope>
    <source>
        <strain evidence="2">HL-NP1</strain>
    </source>
</reference>
<evidence type="ECO:0008006" key="4">
    <source>
        <dbReference type="Google" id="ProtNLM"/>
    </source>
</evidence>
<evidence type="ECO:0000313" key="3">
    <source>
        <dbReference type="Proteomes" id="UP001164020"/>
    </source>
</evidence>
<gene>
    <name evidence="2" type="ORF">OH818_21345</name>
</gene>
<evidence type="ECO:0000256" key="1">
    <source>
        <dbReference type="SAM" id="MobiDB-lite"/>
    </source>
</evidence>
<feature type="region of interest" description="Disordered" evidence="1">
    <location>
        <begin position="107"/>
        <end position="154"/>
    </location>
</feature>
<proteinExistence type="predicted"/>
<keyword evidence="3" id="KW-1185">Reference proteome</keyword>
<organism evidence="2 3">
    <name type="scientific">Jiella pelagia</name>
    <dbReference type="NCBI Taxonomy" id="2986949"/>
    <lineage>
        <taxon>Bacteria</taxon>
        <taxon>Pseudomonadati</taxon>
        <taxon>Pseudomonadota</taxon>
        <taxon>Alphaproteobacteria</taxon>
        <taxon>Hyphomicrobiales</taxon>
        <taxon>Aurantimonadaceae</taxon>
        <taxon>Jiella</taxon>
    </lineage>
</organism>
<feature type="compositionally biased region" description="Basic and acidic residues" evidence="1">
    <location>
        <begin position="133"/>
        <end position="143"/>
    </location>
</feature>
<feature type="compositionally biased region" description="Low complexity" evidence="1">
    <location>
        <begin position="111"/>
        <end position="125"/>
    </location>
</feature>
<accession>A0ABY7BXV9</accession>
<dbReference type="Proteomes" id="UP001164020">
    <property type="component" value="Chromosome"/>
</dbReference>